<dbReference type="Proteomes" id="UP000023152">
    <property type="component" value="Unassembled WGS sequence"/>
</dbReference>
<dbReference type="AlphaFoldDB" id="X6MP32"/>
<gene>
    <name evidence="2" type="ORF">RFI_21974</name>
</gene>
<feature type="coiled-coil region" evidence="1">
    <location>
        <begin position="644"/>
        <end position="705"/>
    </location>
</feature>
<name>X6MP32_RETFI</name>
<feature type="coiled-coil region" evidence="1">
    <location>
        <begin position="94"/>
        <end position="124"/>
    </location>
</feature>
<proteinExistence type="predicted"/>
<reference evidence="2 3" key="1">
    <citation type="journal article" date="2013" name="Curr. Biol.">
        <title>The Genome of the Foraminiferan Reticulomyxa filosa.</title>
        <authorList>
            <person name="Glockner G."/>
            <person name="Hulsmann N."/>
            <person name="Schleicher M."/>
            <person name="Noegel A.A."/>
            <person name="Eichinger L."/>
            <person name="Gallinger C."/>
            <person name="Pawlowski J."/>
            <person name="Sierra R."/>
            <person name="Euteneuer U."/>
            <person name="Pillet L."/>
            <person name="Moustafa A."/>
            <person name="Platzer M."/>
            <person name="Groth M."/>
            <person name="Szafranski K."/>
            <person name="Schliwa M."/>
        </authorList>
    </citation>
    <scope>NUCLEOTIDE SEQUENCE [LARGE SCALE GENOMIC DNA]</scope>
</reference>
<dbReference type="OrthoDB" id="320742at2759"/>
<keyword evidence="3" id="KW-1185">Reference proteome</keyword>
<sequence>MARGFMNLHNQSKLKLKYFALGVPSAPNQPVKQTPESTMAVECDPTPSSQLTVTVTMTPWQCTKYKHRKEKTLENVESVSKGQIDIVLDHVNGVRNEKRKQSNLLAAKERAEQLRLQKQQQRQVAALSIAEMVPWITSEQAIALLVLFYLTYPYIVYVNNKYIHIYMNMYEMKNNVQRAIEYCMSTEPTEVCDVISNYMARQSETETSLDNDSLIGVRSHLDKRVLTRNQTDGLPKSVTFQVTEIDDDGLVQLRGVLDRNQIPLNPQRSPVLLLPLQELIHSNNHFVADEVVQCYCQCNILKVVFQVCFHFHFHFRFHLHSEDQDQTEFTPISLVPNVRELEYKFDFDNHHDDGMQLGDHSLKLVSHIMDGPVLFEGKYDDGSLGLVGTMLTDSPVELFTQVIDEETHNIIMILIDDIRDNIAIEVKNLTHLNHLTLQDCMNEFNRDALGHKLSYRIVVKDSHVIAILAPLGDEIKQLPFLERHVPPQGSLVKVQNGNRVAIVNNIPTGLIVTNNPKDELSVISCKHFQTKELLFPREESILFRKHVADLHGFIDCEVICQNGQWMLEKSDRKAFNQTKTITLKRKGKKKHIVWFVLKADDDIQNEYLHIKESFESEVSNNFMALLGKISSIVQRLQDKLYADINESNNALKEANEILQTVKNMKNMLAQKNKDQNVDPQITAMLNDSQSKITTLERELRALRFEANMS</sequence>
<dbReference type="EMBL" id="ASPP01019172">
    <property type="protein sequence ID" value="ETO15391.1"/>
    <property type="molecule type" value="Genomic_DNA"/>
</dbReference>
<accession>X6MP32</accession>
<comment type="caution">
    <text evidence="2">The sequence shown here is derived from an EMBL/GenBank/DDBJ whole genome shotgun (WGS) entry which is preliminary data.</text>
</comment>
<organism evidence="2 3">
    <name type="scientific">Reticulomyxa filosa</name>
    <dbReference type="NCBI Taxonomy" id="46433"/>
    <lineage>
        <taxon>Eukaryota</taxon>
        <taxon>Sar</taxon>
        <taxon>Rhizaria</taxon>
        <taxon>Retaria</taxon>
        <taxon>Foraminifera</taxon>
        <taxon>Monothalamids</taxon>
        <taxon>Reticulomyxidae</taxon>
        <taxon>Reticulomyxa</taxon>
    </lineage>
</organism>
<protein>
    <submittedName>
        <fullName evidence="2">Uncharacterized protein</fullName>
    </submittedName>
</protein>
<keyword evidence="1" id="KW-0175">Coiled coil</keyword>
<evidence type="ECO:0000313" key="3">
    <source>
        <dbReference type="Proteomes" id="UP000023152"/>
    </source>
</evidence>
<evidence type="ECO:0000313" key="2">
    <source>
        <dbReference type="EMBL" id="ETO15391.1"/>
    </source>
</evidence>
<evidence type="ECO:0000256" key="1">
    <source>
        <dbReference type="SAM" id="Coils"/>
    </source>
</evidence>